<reference evidence="1 2" key="1">
    <citation type="journal article" date="2015" name="Nat. Commun.">
        <title>Lucilia cuprina genome unlocks parasitic fly biology to underpin future interventions.</title>
        <authorList>
            <person name="Anstead C.A."/>
            <person name="Korhonen P.K."/>
            <person name="Young N.D."/>
            <person name="Hall R.S."/>
            <person name="Jex A.R."/>
            <person name="Murali S.C."/>
            <person name="Hughes D.S."/>
            <person name="Lee S.F."/>
            <person name="Perry T."/>
            <person name="Stroehlein A.J."/>
            <person name="Ansell B.R."/>
            <person name="Breugelmans B."/>
            <person name="Hofmann A."/>
            <person name="Qu J."/>
            <person name="Dugan S."/>
            <person name="Lee S.L."/>
            <person name="Chao H."/>
            <person name="Dinh H."/>
            <person name="Han Y."/>
            <person name="Doddapaneni H.V."/>
            <person name="Worley K.C."/>
            <person name="Muzny D.M."/>
            <person name="Ioannidis P."/>
            <person name="Waterhouse R.M."/>
            <person name="Zdobnov E.M."/>
            <person name="James P.J."/>
            <person name="Bagnall N.H."/>
            <person name="Kotze A.C."/>
            <person name="Gibbs R.A."/>
            <person name="Richards S."/>
            <person name="Batterham P."/>
            <person name="Gasser R.B."/>
        </authorList>
    </citation>
    <scope>NUCLEOTIDE SEQUENCE [LARGE SCALE GENOMIC DNA]</scope>
    <source>
        <strain evidence="1 2">LS</strain>
        <tissue evidence="1">Full body</tissue>
    </source>
</reference>
<dbReference type="EMBL" id="JRES01000933">
    <property type="protein sequence ID" value="KNC27101.1"/>
    <property type="molecule type" value="Genomic_DNA"/>
</dbReference>
<dbReference type="OrthoDB" id="10501154at2759"/>
<evidence type="ECO:0000313" key="2">
    <source>
        <dbReference type="Proteomes" id="UP000037069"/>
    </source>
</evidence>
<gene>
    <name evidence="1" type="ORF">FF38_12697</name>
</gene>
<sequence length="153" mass="18642">MIQKHMYKYANTAKHMLNDKSLEFPIQQEIFNFKENINNLIENYNNDLTFIANIMSINDFVEVVEYYLNLTEKQLTPETKIIVEILKKYKCQELNDDYEMDLKIFIKDFENKFEANKMHLDEPLLEWYKHFKSLEDYEEQIMVFVLLLQMAFN</sequence>
<protein>
    <submittedName>
        <fullName evidence="1">Uncharacterized protein</fullName>
    </submittedName>
</protein>
<accession>A0A0L0C4E3</accession>
<dbReference type="AlphaFoldDB" id="A0A0L0C4E3"/>
<evidence type="ECO:0000313" key="1">
    <source>
        <dbReference type="EMBL" id="KNC27101.1"/>
    </source>
</evidence>
<organism evidence="1 2">
    <name type="scientific">Lucilia cuprina</name>
    <name type="common">Green bottle fly</name>
    <name type="synonym">Australian sheep blowfly</name>
    <dbReference type="NCBI Taxonomy" id="7375"/>
    <lineage>
        <taxon>Eukaryota</taxon>
        <taxon>Metazoa</taxon>
        <taxon>Ecdysozoa</taxon>
        <taxon>Arthropoda</taxon>
        <taxon>Hexapoda</taxon>
        <taxon>Insecta</taxon>
        <taxon>Pterygota</taxon>
        <taxon>Neoptera</taxon>
        <taxon>Endopterygota</taxon>
        <taxon>Diptera</taxon>
        <taxon>Brachycera</taxon>
        <taxon>Muscomorpha</taxon>
        <taxon>Oestroidea</taxon>
        <taxon>Calliphoridae</taxon>
        <taxon>Luciliinae</taxon>
        <taxon>Lucilia</taxon>
    </lineage>
</organism>
<proteinExistence type="predicted"/>
<name>A0A0L0C4E3_LUCCU</name>
<comment type="caution">
    <text evidence="1">The sequence shown here is derived from an EMBL/GenBank/DDBJ whole genome shotgun (WGS) entry which is preliminary data.</text>
</comment>
<dbReference type="Proteomes" id="UP000037069">
    <property type="component" value="Unassembled WGS sequence"/>
</dbReference>
<keyword evidence="2" id="KW-1185">Reference proteome</keyword>